<protein>
    <recommendedName>
        <fullName evidence="2">Regulatory protein zeste</fullName>
    </recommendedName>
</protein>
<evidence type="ECO:0000259" key="8">
    <source>
        <dbReference type="SMART" id="SM00717"/>
    </source>
</evidence>
<accession>A0A8S3WDE1</accession>
<feature type="region of interest" description="Disordered" evidence="7">
    <location>
        <begin position="311"/>
        <end position="360"/>
    </location>
</feature>
<dbReference type="PANTHER" id="PTHR21411">
    <property type="entry name" value="APONTIC"/>
    <property type="match status" value="1"/>
</dbReference>
<dbReference type="EMBL" id="CAJQZP010000287">
    <property type="protein sequence ID" value="CAG4952526.1"/>
    <property type="molecule type" value="Genomic_DNA"/>
</dbReference>
<dbReference type="OrthoDB" id="3066195at2759"/>
<proteinExistence type="predicted"/>
<dbReference type="Proteomes" id="UP000691718">
    <property type="component" value="Unassembled WGS sequence"/>
</dbReference>
<keyword evidence="6" id="KW-0175">Coiled coil</keyword>
<name>A0A8S3WDE1_PARAO</name>
<reference evidence="9" key="1">
    <citation type="submission" date="2021-04" db="EMBL/GenBank/DDBJ databases">
        <authorList>
            <person name="Tunstrom K."/>
        </authorList>
    </citation>
    <scope>NUCLEOTIDE SEQUENCE</scope>
</reference>
<dbReference type="SMART" id="SM00717">
    <property type="entry name" value="SANT"/>
    <property type="match status" value="1"/>
</dbReference>
<dbReference type="PANTHER" id="PTHR21411:SF0">
    <property type="entry name" value="REGULATORY PROTEIN ZESTE"/>
    <property type="match status" value="1"/>
</dbReference>
<comment type="caution">
    <text evidence="9">The sequence shown here is derived from an EMBL/GenBank/DDBJ whole genome shotgun (WGS) entry which is preliminary data.</text>
</comment>
<feature type="compositionally biased region" description="Acidic residues" evidence="7">
    <location>
        <begin position="311"/>
        <end position="325"/>
    </location>
</feature>
<comment type="subunit">
    <text evidence="1">Self-associates forming complexes of several hundred monomers.</text>
</comment>
<dbReference type="AlphaFoldDB" id="A0A8S3WDE1"/>
<evidence type="ECO:0000256" key="1">
    <source>
        <dbReference type="ARBA" id="ARBA00011764"/>
    </source>
</evidence>
<evidence type="ECO:0000256" key="6">
    <source>
        <dbReference type="SAM" id="Coils"/>
    </source>
</evidence>
<keyword evidence="10" id="KW-1185">Reference proteome</keyword>
<feature type="domain" description="Myb-like" evidence="8">
    <location>
        <begin position="13"/>
        <end position="82"/>
    </location>
</feature>
<keyword evidence="4" id="KW-0804">Transcription</keyword>
<feature type="coiled-coil region" evidence="6">
    <location>
        <begin position="242"/>
        <end position="292"/>
    </location>
</feature>
<evidence type="ECO:0000256" key="3">
    <source>
        <dbReference type="ARBA" id="ARBA00023015"/>
    </source>
</evidence>
<keyword evidence="3" id="KW-0805">Transcription regulation</keyword>
<feature type="region of interest" description="Disordered" evidence="7">
    <location>
        <begin position="85"/>
        <end position="110"/>
    </location>
</feature>
<evidence type="ECO:0000256" key="2">
    <source>
        <dbReference type="ARBA" id="ARBA00016807"/>
    </source>
</evidence>
<dbReference type="InterPro" id="IPR028002">
    <property type="entry name" value="Myb_DNA-bind_5"/>
</dbReference>
<evidence type="ECO:0000256" key="4">
    <source>
        <dbReference type="ARBA" id="ARBA00023163"/>
    </source>
</evidence>
<evidence type="ECO:0000256" key="7">
    <source>
        <dbReference type="SAM" id="MobiDB-lite"/>
    </source>
</evidence>
<evidence type="ECO:0000313" key="9">
    <source>
        <dbReference type="EMBL" id="CAG4952526.1"/>
    </source>
</evidence>
<evidence type="ECO:0000256" key="5">
    <source>
        <dbReference type="ARBA" id="ARBA00025466"/>
    </source>
</evidence>
<comment type="function">
    <text evidence="5">Involved in transvection phenomena (= synapsis-dependent gene expression), where the synaptic pairing of chromosomes carrying genes with which zeste interacts influences the expression of these genes. Zeste binds to DNA and stimulates transcription from a nearby promoter.</text>
</comment>
<sequence>MMASQKTGTSKDRTTNFSKEETVKLTCLLKDYSIITSKRTDHASNQQKDAAWRSLAEKFNSDAVVYRNVKQLQQKFNNMKKIARKEMSAEKNGRKQTGGGPPPPKPSETTEWLNTIMGESISGLPAIYDSDALVDGDTTLEMSNTAECTISLDLMENEMSDAGGTANTSLNECNNLLNTEVLDDIETDADSKKVDITFDNSTPKALLRKPISKQLSSPHNKRKKCYTPFEARKRIVTHFEEKKEFLTEKKSREEQIKKYAQEEHQQNITHKADKYKREIEFMEQKHALIQMDNRRTAQIETWLAEVVCENETYEDESSSDEEIDHLEEHDHQSESEQEQEILDEVSDVSSEEDSDVDNTL</sequence>
<organism evidence="9 10">
    <name type="scientific">Parnassius apollo</name>
    <name type="common">Apollo butterfly</name>
    <name type="synonym">Papilio apollo</name>
    <dbReference type="NCBI Taxonomy" id="110799"/>
    <lineage>
        <taxon>Eukaryota</taxon>
        <taxon>Metazoa</taxon>
        <taxon>Ecdysozoa</taxon>
        <taxon>Arthropoda</taxon>
        <taxon>Hexapoda</taxon>
        <taxon>Insecta</taxon>
        <taxon>Pterygota</taxon>
        <taxon>Neoptera</taxon>
        <taxon>Endopterygota</taxon>
        <taxon>Lepidoptera</taxon>
        <taxon>Glossata</taxon>
        <taxon>Ditrysia</taxon>
        <taxon>Papilionoidea</taxon>
        <taxon>Papilionidae</taxon>
        <taxon>Parnassiinae</taxon>
        <taxon>Parnassini</taxon>
        <taxon>Parnassius</taxon>
        <taxon>Parnassius</taxon>
    </lineage>
</organism>
<gene>
    <name evidence="9" type="ORF">PAPOLLO_LOCUS4635</name>
</gene>
<feature type="compositionally biased region" description="Acidic residues" evidence="7">
    <location>
        <begin position="335"/>
        <end position="360"/>
    </location>
</feature>
<dbReference type="Pfam" id="PF13873">
    <property type="entry name" value="Myb_DNA-bind_5"/>
    <property type="match status" value="1"/>
</dbReference>
<evidence type="ECO:0000313" key="10">
    <source>
        <dbReference type="Proteomes" id="UP000691718"/>
    </source>
</evidence>
<dbReference type="InterPro" id="IPR001005">
    <property type="entry name" value="SANT/Myb"/>
</dbReference>